<reference evidence="1 2" key="1">
    <citation type="submission" date="2015-10" db="EMBL/GenBank/DDBJ databases">
        <title>Full genome of DAOMC 229536 Phialocephala scopiformis, a fungal endophyte of spruce producing the potent anti-insectan compound rugulosin.</title>
        <authorList>
            <consortium name="DOE Joint Genome Institute"/>
            <person name="Walker A.K."/>
            <person name="Frasz S.L."/>
            <person name="Seifert K.A."/>
            <person name="Miller J.D."/>
            <person name="Mondo S.J."/>
            <person name="Labutti K."/>
            <person name="Lipzen A."/>
            <person name="Dockter R."/>
            <person name="Kennedy M."/>
            <person name="Grigoriev I.V."/>
            <person name="Spatafora J.W."/>
        </authorList>
    </citation>
    <scope>NUCLEOTIDE SEQUENCE [LARGE SCALE GENOMIC DNA]</scope>
    <source>
        <strain evidence="1 2">CBS 120377</strain>
    </source>
</reference>
<dbReference type="AlphaFoldDB" id="A0A194WUW0"/>
<dbReference type="RefSeq" id="XP_018065804.1">
    <property type="nucleotide sequence ID" value="XM_018205989.1"/>
</dbReference>
<organism evidence="1 2">
    <name type="scientific">Mollisia scopiformis</name>
    <name type="common">Conifer needle endophyte fungus</name>
    <name type="synonym">Phialocephala scopiformis</name>
    <dbReference type="NCBI Taxonomy" id="149040"/>
    <lineage>
        <taxon>Eukaryota</taxon>
        <taxon>Fungi</taxon>
        <taxon>Dikarya</taxon>
        <taxon>Ascomycota</taxon>
        <taxon>Pezizomycotina</taxon>
        <taxon>Leotiomycetes</taxon>
        <taxon>Helotiales</taxon>
        <taxon>Mollisiaceae</taxon>
        <taxon>Mollisia</taxon>
    </lineage>
</organism>
<dbReference type="KEGG" id="psco:LY89DRAFT_225848"/>
<evidence type="ECO:0008006" key="3">
    <source>
        <dbReference type="Google" id="ProtNLM"/>
    </source>
</evidence>
<name>A0A194WUW0_MOLSC</name>
<accession>A0A194WUW0</accession>
<gene>
    <name evidence="1" type="ORF">LY89DRAFT_225848</name>
</gene>
<dbReference type="OrthoDB" id="3513000at2759"/>
<dbReference type="SUPFAM" id="SSF54427">
    <property type="entry name" value="NTF2-like"/>
    <property type="match status" value="1"/>
</dbReference>
<dbReference type="InParanoid" id="A0A194WUW0"/>
<dbReference type="Proteomes" id="UP000070700">
    <property type="component" value="Unassembled WGS sequence"/>
</dbReference>
<dbReference type="InterPro" id="IPR032710">
    <property type="entry name" value="NTF2-like_dom_sf"/>
</dbReference>
<proteinExistence type="predicted"/>
<protein>
    <recommendedName>
        <fullName evidence="3">SnoaL-like domain-containing protein</fullName>
    </recommendedName>
</protein>
<evidence type="ECO:0000313" key="2">
    <source>
        <dbReference type="Proteomes" id="UP000070700"/>
    </source>
</evidence>
<dbReference type="EMBL" id="KQ947426">
    <property type="protein sequence ID" value="KUJ11449.1"/>
    <property type="molecule type" value="Genomic_DNA"/>
</dbReference>
<dbReference type="Gene3D" id="3.10.450.50">
    <property type="match status" value="1"/>
</dbReference>
<keyword evidence="2" id="KW-1185">Reference proteome</keyword>
<evidence type="ECO:0000313" key="1">
    <source>
        <dbReference type="EMBL" id="KUJ11449.1"/>
    </source>
</evidence>
<sequence>MYTQAETESFHRQFFDDWHAFDVSRFERHFTKDIIFKVGNEAEIRGLKALEQHFAGVYALLVRESHKHFRIDTVRDGTCIYNACEVSIVTKSRPEETVTLPALVYFVRVPPGEAEAGKIKEMTVYQDLGPLKAIIMSASA</sequence>
<dbReference type="GeneID" id="28815715"/>